<reference evidence="1" key="1">
    <citation type="submission" date="2022-02" db="EMBL/GenBank/DDBJ databases">
        <title>Vibrio sp. nov., a new bacterium isolated from Bohai sea, China.</title>
        <authorList>
            <person name="Yuan Y."/>
        </authorList>
    </citation>
    <scope>NUCLEOTIDE SEQUENCE</scope>
    <source>
        <strain evidence="1">DBSS07</strain>
    </source>
</reference>
<dbReference type="Proteomes" id="UP001155586">
    <property type="component" value="Unassembled WGS sequence"/>
</dbReference>
<evidence type="ECO:0000313" key="1">
    <source>
        <dbReference type="EMBL" id="MCW8336687.1"/>
    </source>
</evidence>
<dbReference type="RefSeq" id="WP_265689745.1">
    <property type="nucleotide sequence ID" value="NZ_JAKRRX010000348.1"/>
</dbReference>
<feature type="non-terminal residue" evidence="1">
    <location>
        <position position="221"/>
    </location>
</feature>
<keyword evidence="2" id="KW-1185">Reference proteome</keyword>
<accession>A0A9X3HV14</accession>
<dbReference type="EMBL" id="JAKRRX010000348">
    <property type="protein sequence ID" value="MCW8336687.1"/>
    <property type="molecule type" value="Genomic_DNA"/>
</dbReference>
<name>A0A9X3HV14_9VIBR</name>
<organism evidence="1 2">
    <name type="scientific">Vibrio paucivorans</name>
    <dbReference type="NCBI Taxonomy" id="2829489"/>
    <lineage>
        <taxon>Bacteria</taxon>
        <taxon>Pseudomonadati</taxon>
        <taxon>Pseudomonadota</taxon>
        <taxon>Gammaproteobacteria</taxon>
        <taxon>Vibrionales</taxon>
        <taxon>Vibrionaceae</taxon>
        <taxon>Vibrio</taxon>
    </lineage>
</organism>
<dbReference type="AlphaFoldDB" id="A0A9X3HV14"/>
<protein>
    <submittedName>
        <fullName evidence="1">Uncharacterized protein</fullName>
    </submittedName>
</protein>
<sequence>MKRAISFSLSDITNRSVTFDSLGELYSFAKQEQSFWKKAVENYPSPTNQTHSALNAHNNFTSLINLIDGWEAKLDSWDDAQLNSQLNSQQRNFFNSLRGVWLWSGHPFINIFLHSHKEYGLQGATSFLSFIVHKQVQSVNQKEGFIGSLLAYEYEIQGSALVERSERASLEHLRSELEATTSKLIGEVDSFKDSFGSWDETSRESWGSWINKSELEHSAQL</sequence>
<proteinExistence type="predicted"/>
<comment type="caution">
    <text evidence="1">The sequence shown here is derived from an EMBL/GenBank/DDBJ whole genome shotgun (WGS) entry which is preliminary data.</text>
</comment>
<evidence type="ECO:0000313" key="2">
    <source>
        <dbReference type="Proteomes" id="UP001155586"/>
    </source>
</evidence>
<gene>
    <name evidence="1" type="ORF">MD483_23060</name>
</gene>